<proteinExistence type="predicted"/>
<evidence type="ECO:0000259" key="2">
    <source>
        <dbReference type="Pfam" id="PF01676"/>
    </source>
</evidence>
<keyword evidence="1" id="KW-0812">Transmembrane</keyword>
<protein>
    <submittedName>
        <fullName evidence="3">Metalloenzyme superfamily protein</fullName>
    </submittedName>
</protein>
<keyword evidence="4" id="KW-1185">Reference proteome</keyword>
<accession>A0A7Z7AXQ3</accession>
<feature type="transmembrane region" description="Helical" evidence="1">
    <location>
        <begin position="474"/>
        <end position="492"/>
    </location>
</feature>
<name>A0A7Z7AXQ3_9EURY</name>
<dbReference type="GO" id="GO:0003824">
    <property type="term" value="F:catalytic activity"/>
    <property type="evidence" value="ECO:0007669"/>
    <property type="project" value="InterPro"/>
</dbReference>
<dbReference type="Proteomes" id="UP000199259">
    <property type="component" value="Unassembled WGS sequence"/>
</dbReference>
<dbReference type="InterPro" id="IPR017850">
    <property type="entry name" value="Alkaline_phosphatase_core_sf"/>
</dbReference>
<evidence type="ECO:0000313" key="3">
    <source>
        <dbReference type="EMBL" id="SDG06206.1"/>
    </source>
</evidence>
<dbReference type="InterPro" id="IPR006124">
    <property type="entry name" value="Metalloenzyme"/>
</dbReference>
<dbReference type="Gene3D" id="3.40.720.10">
    <property type="entry name" value="Alkaline Phosphatase, subunit A"/>
    <property type="match status" value="1"/>
</dbReference>
<dbReference type="EMBL" id="FNCA01000006">
    <property type="protein sequence ID" value="SDG06206.1"/>
    <property type="molecule type" value="Genomic_DNA"/>
</dbReference>
<feature type="domain" description="Metalloenzyme" evidence="2">
    <location>
        <begin position="62"/>
        <end position="369"/>
    </location>
</feature>
<keyword evidence="1" id="KW-1133">Transmembrane helix</keyword>
<organism evidence="3 4">
    <name type="scientific">Methanolobus vulcani</name>
    <dbReference type="NCBI Taxonomy" id="38026"/>
    <lineage>
        <taxon>Archaea</taxon>
        <taxon>Methanobacteriati</taxon>
        <taxon>Methanobacteriota</taxon>
        <taxon>Stenosarchaea group</taxon>
        <taxon>Methanomicrobia</taxon>
        <taxon>Methanosarcinales</taxon>
        <taxon>Methanosarcinaceae</taxon>
        <taxon>Methanolobus</taxon>
    </lineage>
</organism>
<dbReference type="AlphaFoldDB" id="A0A7Z7AXQ3"/>
<evidence type="ECO:0000256" key="1">
    <source>
        <dbReference type="SAM" id="Phobius"/>
    </source>
</evidence>
<gene>
    <name evidence="3" type="ORF">SAMN04488589_2087</name>
</gene>
<dbReference type="GO" id="GO:0046872">
    <property type="term" value="F:metal ion binding"/>
    <property type="evidence" value="ECO:0007669"/>
    <property type="project" value="InterPro"/>
</dbReference>
<reference evidence="3 4" key="1">
    <citation type="submission" date="2016-10" db="EMBL/GenBank/DDBJ databases">
        <authorList>
            <person name="Varghese N."/>
            <person name="Submissions S."/>
        </authorList>
    </citation>
    <scope>NUCLEOTIDE SEQUENCE [LARGE SCALE GENOMIC DNA]</scope>
    <source>
        <strain evidence="3 4">PL 12/M</strain>
    </source>
</reference>
<evidence type="ECO:0000313" key="4">
    <source>
        <dbReference type="Proteomes" id="UP000199259"/>
    </source>
</evidence>
<dbReference type="Pfam" id="PF01676">
    <property type="entry name" value="Metalloenzyme"/>
    <property type="match status" value="1"/>
</dbReference>
<keyword evidence="1" id="KW-0472">Membrane</keyword>
<comment type="caution">
    <text evidence="3">The sequence shown here is derived from an EMBL/GenBank/DDBJ whole genome shotgun (WGS) entry which is preliminary data.</text>
</comment>
<dbReference type="SUPFAM" id="SSF53649">
    <property type="entry name" value="Alkaline phosphatase-like"/>
    <property type="match status" value="1"/>
</dbReference>
<sequence length="498" mass="55021">MFLRWMALIKNVKMIYPKRKTDALHLFSICCIFLLIVCFFIAPAEANSIAEIGPVNSPHGAVILIIDGLSSCYIYPEYTPYAIDGSVLEKADVPKMQEIFGNNCRILDVTVPQTFTEGGHSVIATGYSKADSELTGSSGSTIFDIAHDYDYLTFAIMEKGDSYGFCSKQNVVMHDTENSINEPGIVIETNMLTDSTAKSISLDITELMQSHSSMLQKKLNQYPEGSIERYNEYNIWAIEAGIDVIEYMKKEYPEQNYILTINAGAVDSAGHYKKNSGYVSCIEGIDNASYSLYETCLKNNLAFVLTGDHGMAFPTDDSKGGHQAEKYSVMTESQKVPLVIAANDIENVVVGGILKQEDIAPTILEVLNIPGKLRLADGEVIELKNYANIEAIIPEEGELTLSRNDEVLFRDNVMENIALQGLEPDIEYVLTFKPSSDPDNTVQQSFRAGSDNSVSLLTSEQHSKSDKSYQNPRYITGGILIVAVNLIGLLLIQKVLKQ</sequence>